<sequence>MGQTGPTTAYVYGSEASTSVYDCRHDRPGGAAMTSIEDDRDADDLRKRAEESEEVAVALEELAVELRDEPLKETRLEGLFDEVTTSNPEIWNTVTAFIDVEDGEAIVTDESKLAEGKWAPEIVEDCDAMVTIDVQRGLMPDDFAYLVGKKLQDEIEQHRERAAKARQNAAEREDE</sequence>
<dbReference type="EMBL" id="AOIC01000074">
    <property type="protein sequence ID" value="ELY67880.1"/>
    <property type="molecule type" value="Genomic_DNA"/>
</dbReference>
<evidence type="ECO:0000256" key="1">
    <source>
        <dbReference type="SAM" id="Coils"/>
    </source>
</evidence>
<name>L9Y1F5_NATGS</name>
<feature type="region of interest" description="Disordered" evidence="2">
    <location>
        <begin position="25"/>
        <end position="48"/>
    </location>
</feature>
<comment type="caution">
    <text evidence="3">The sequence shown here is derived from an EMBL/GenBank/DDBJ whole genome shotgun (WGS) entry which is preliminary data.</text>
</comment>
<reference evidence="3 4" key="1">
    <citation type="journal article" date="2014" name="PLoS Genet.">
        <title>Phylogenetically driven sequencing of extremely halophilic archaea reveals strategies for static and dynamic osmo-response.</title>
        <authorList>
            <person name="Becker E.A."/>
            <person name="Seitzer P.M."/>
            <person name="Tritt A."/>
            <person name="Larsen D."/>
            <person name="Krusor M."/>
            <person name="Yao A.I."/>
            <person name="Wu D."/>
            <person name="Madern D."/>
            <person name="Eisen J.A."/>
            <person name="Darling A.E."/>
            <person name="Facciotti M.T."/>
        </authorList>
    </citation>
    <scope>NUCLEOTIDE SEQUENCE [LARGE SCALE GENOMIC DNA]</scope>
    <source>
        <strain evidence="3 4">SP2</strain>
    </source>
</reference>
<dbReference type="AlphaFoldDB" id="L9Y1F5"/>
<accession>L9Y1F5</accession>
<organism evidence="3 4">
    <name type="scientific">Natronobacterium gregoryi (strain ATCC 43098 / DSM 3393 / CCM 3738 / CIP 104747 / IAM 13177 / JCM 8860 / NBRC 102187 / NCIMB 2189 / SP2)</name>
    <dbReference type="NCBI Taxonomy" id="797304"/>
    <lineage>
        <taxon>Archaea</taxon>
        <taxon>Methanobacteriati</taxon>
        <taxon>Methanobacteriota</taxon>
        <taxon>Stenosarchaea group</taxon>
        <taxon>Halobacteria</taxon>
        <taxon>Halobacteriales</taxon>
        <taxon>Natrialbaceae</taxon>
        <taxon>Natronobacterium</taxon>
    </lineage>
</organism>
<evidence type="ECO:0000313" key="4">
    <source>
        <dbReference type="Proteomes" id="UP000011613"/>
    </source>
</evidence>
<feature type="coiled-coil region" evidence="1">
    <location>
        <begin position="148"/>
        <end position="175"/>
    </location>
</feature>
<dbReference type="Proteomes" id="UP000011613">
    <property type="component" value="Unassembled WGS sequence"/>
</dbReference>
<keyword evidence="1" id="KW-0175">Coiled coil</keyword>
<proteinExistence type="predicted"/>
<dbReference type="PATRIC" id="fig|797304.7.peg.2086"/>
<protein>
    <submittedName>
        <fullName evidence="3">Uncharacterized protein</fullName>
    </submittedName>
</protein>
<evidence type="ECO:0000256" key="2">
    <source>
        <dbReference type="SAM" id="MobiDB-lite"/>
    </source>
</evidence>
<evidence type="ECO:0000313" key="3">
    <source>
        <dbReference type="EMBL" id="ELY67880.1"/>
    </source>
</evidence>
<gene>
    <name evidence="3" type="ORF">C490_10310</name>
</gene>